<evidence type="ECO:0000313" key="4">
    <source>
        <dbReference type="Proteomes" id="UP000813461"/>
    </source>
</evidence>
<reference evidence="3" key="1">
    <citation type="journal article" date="2021" name="Nat. Commun.">
        <title>Genetic determinants of endophytism in the Arabidopsis root mycobiome.</title>
        <authorList>
            <person name="Mesny F."/>
            <person name="Miyauchi S."/>
            <person name="Thiergart T."/>
            <person name="Pickel B."/>
            <person name="Atanasova L."/>
            <person name="Karlsson M."/>
            <person name="Huettel B."/>
            <person name="Barry K.W."/>
            <person name="Haridas S."/>
            <person name="Chen C."/>
            <person name="Bauer D."/>
            <person name="Andreopoulos W."/>
            <person name="Pangilinan J."/>
            <person name="LaButti K."/>
            <person name="Riley R."/>
            <person name="Lipzen A."/>
            <person name="Clum A."/>
            <person name="Drula E."/>
            <person name="Henrissat B."/>
            <person name="Kohler A."/>
            <person name="Grigoriev I.V."/>
            <person name="Martin F.M."/>
            <person name="Hacquard S."/>
        </authorList>
    </citation>
    <scope>NUCLEOTIDE SEQUENCE</scope>
    <source>
        <strain evidence="3">MPI-SDFR-AT-0120</strain>
    </source>
</reference>
<protein>
    <submittedName>
        <fullName evidence="3">MAGE family-domain-containing protein</fullName>
    </submittedName>
</protein>
<dbReference type="PANTHER" id="PTHR11736:SF14">
    <property type="entry name" value="NSE3 HOMOLOG, SMC5-SMC6 COMPLEX COMPONENT"/>
    <property type="match status" value="1"/>
</dbReference>
<feature type="region of interest" description="Disordered" evidence="1">
    <location>
        <begin position="285"/>
        <end position="312"/>
    </location>
</feature>
<dbReference type="Proteomes" id="UP000813461">
    <property type="component" value="Unassembled WGS sequence"/>
</dbReference>
<feature type="compositionally biased region" description="Acidic residues" evidence="1">
    <location>
        <begin position="29"/>
        <end position="42"/>
    </location>
</feature>
<accession>A0A8K0R3V3</accession>
<dbReference type="InterPro" id="IPR002190">
    <property type="entry name" value="MHD_dom"/>
</dbReference>
<comment type="caution">
    <text evidence="3">The sequence shown here is derived from an EMBL/GenBank/DDBJ whole genome shotgun (WGS) entry which is preliminary data.</text>
</comment>
<dbReference type="InterPro" id="IPR041898">
    <property type="entry name" value="MAGE_WH1"/>
</dbReference>
<dbReference type="Gene3D" id="1.10.10.1210">
    <property type="entry name" value="MAGE homology domain, winged helix WH2 motif"/>
    <property type="match status" value="1"/>
</dbReference>
<dbReference type="GO" id="GO:0006281">
    <property type="term" value="P:DNA repair"/>
    <property type="evidence" value="ECO:0007669"/>
    <property type="project" value="TreeGrafter"/>
</dbReference>
<name>A0A8K0R3V3_9PLEO</name>
<organism evidence="3 4">
    <name type="scientific">Paraphoma chrysanthemicola</name>
    <dbReference type="NCBI Taxonomy" id="798071"/>
    <lineage>
        <taxon>Eukaryota</taxon>
        <taxon>Fungi</taxon>
        <taxon>Dikarya</taxon>
        <taxon>Ascomycota</taxon>
        <taxon>Pezizomycotina</taxon>
        <taxon>Dothideomycetes</taxon>
        <taxon>Pleosporomycetidae</taxon>
        <taxon>Pleosporales</taxon>
        <taxon>Pleosporineae</taxon>
        <taxon>Phaeosphaeriaceae</taxon>
        <taxon>Paraphoma</taxon>
    </lineage>
</organism>
<dbReference type="PANTHER" id="PTHR11736">
    <property type="entry name" value="MELANOMA-ASSOCIATED ANTIGEN MAGE ANTIGEN"/>
    <property type="match status" value="1"/>
</dbReference>
<evidence type="ECO:0000256" key="1">
    <source>
        <dbReference type="SAM" id="MobiDB-lite"/>
    </source>
</evidence>
<keyword evidence="4" id="KW-1185">Reference proteome</keyword>
<dbReference type="InterPro" id="IPR037445">
    <property type="entry name" value="MAGE"/>
</dbReference>
<evidence type="ECO:0000313" key="3">
    <source>
        <dbReference type="EMBL" id="KAH7082400.1"/>
    </source>
</evidence>
<gene>
    <name evidence="3" type="ORF">FB567DRAFT_531202</name>
</gene>
<feature type="region of interest" description="Disordered" evidence="1">
    <location>
        <begin position="1"/>
        <end position="51"/>
    </location>
</feature>
<dbReference type="Pfam" id="PF01454">
    <property type="entry name" value="MAGE"/>
    <property type="match status" value="1"/>
</dbReference>
<feature type="compositionally biased region" description="Low complexity" evidence="1">
    <location>
        <begin position="285"/>
        <end position="296"/>
    </location>
</feature>
<evidence type="ECO:0000259" key="2">
    <source>
        <dbReference type="PROSITE" id="PS50838"/>
    </source>
</evidence>
<dbReference type="GO" id="GO:0005634">
    <property type="term" value="C:nucleus"/>
    <property type="evidence" value="ECO:0007669"/>
    <property type="project" value="TreeGrafter"/>
</dbReference>
<proteinExistence type="predicted"/>
<feature type="domain" description="MAGE" evidence="2">
    <location>
        <begin position="49"/>
        <end position="109"/>
    </location>
</feature>
<dbReference type="SMART" id="SM01373">
    <property type="entry name" value="MAGE"/>
    <property type="match status" value="1"/>
</dbReference>
<dbReference type="PROSITE" id="PS50838">
    <property type="entry name" value="MAGE"/>
    <property type="match status" value="1"/>
</dbReference>
<dbReference type="OrthoDB" id="205198at2759"/>
<dbReference type="Gene3D" id="1.10.10.1200">
    <property type="entry name" value="MAGE homology domain, winged helix WH1 motif"/>
    <property type="match status" value="1"/>
</dbReference>
<sequence length="312" mass="34866">MAPRTSRRRATEDDAPAPTQTQRRRRDDTPDDDDVDMEDEQEDRGSGSLEQLSKGLVRYAISCEYSRKPIKRQDINEKVLGSHTRMFKEVFARANSELMEVFGMQMMELPKAERVTVRQKRTAAASQSQSTATSLWVLQTILPEQYRIPEIIGPSRPGADDDVNREDAYVGLYTMVIALITISGGRIPEGKLDRAFRRMNADQSTPLGSKDKTLATMAKDGYIASVKEEEAVDYIVGPRGKVEIGREGFANFVRLMYGADEDQEELEKRIERTLNVADAFNGSAAPVEAAAASQAAGRKRGRPRRDEDADDE</sequence>
<dbReference type="InterPro" id="IPR041899">
    <property type="entry name" value="MAGE_WH2"/>
</dbReference>
<dbReference type="EMBL" id="JAGMVJ010000014">
    <property type="protein sequence ID" value="KAH7082400.1"/>
    <property type="molecule type" value="Genomic_DNA"/>
</dbReference>
<dbReference type="AlphaFoldDB" id="A0A8K0R3V3"/>